<dbReference type="InterPro" id="IPR000157">
    <property type="entry name" value="TIR_dom"/>
</dbReference>
<evidence type="ECO:0000256" key="5">
    <source>
        <dbReference type="ARBA" id="ARBA00022729"/>
    </source>
</evidence>
<dbReference type="SMART" id="SM00082">
    <property type="entry name" value="LRRCT"/>
    <property type="match status" value="2"/>
</dbReference>
<keyword evidence="9" id="KW-0675">Receptor</keyword>
<dbReference type="SMART" id="SM00255">
    <property type="entry name" value="TIR"/>
    <property type="match status" value="1"/>
</dbReference>
<keyword evidence="10" id="KW-0325">Glycoprotein</keyword>
<dbReference type="InterPro" id="IPR000483">
    <property type="entry name" value="Cys-rich_flank_reg_C"/>
</dbReference>
<keyword evidence="5" id="KW-0732">Signal</keyword>
<evidence type="ECO:0000256" key="6">
    <source>
        <dbReference type="ARBA" id="ARBA00022737"/>
    </source>
</evidence>
<dbReference type="PROSITE" id="PS51450">
    <property type="entry name" value="LRR"/>
    <property type="match status" value="1"/>
</dbReference>
<name>A0A8X6IH72_9ARAC</name>
<keyword evidence="8 11" id="KW-0472">Membrane</keyword>
<evidence type="ECO:0000259" key="12">
    <source>
        <dbReference type="PROSITE" id="PS50104"/>
    </source>
</evidence>
<feature type="transmembrane region" description="Helical" evidence="11">
    <location>
        <begin position="344"/>
        <end position="364"/>
    </location>
</feature>
<dbReference type="OrthoDB" id="2013775at2759"/>
<evidence type="ECO:0000256" key="1">
    <source>
        <dbReference type="ARBA" id="ARBA00004479"/>
    </source>
</evidence>
<evidence type="ECO:0000313" key="14">
    <source>
        <dbReference type="Proteomes" id="UP000886998"/>
    </source>
</evidence>
<dbReference type="Gene3D" id="3.40.50.10140">
    <property type="entry name" value="Toll/interleukin-1 receptor homology (TIR) domain"/>
    <property type="match status" value="1"/>
</dbReference>
<comment type="similarity">
    <text evidence="2">Belongs to the Toll-like receptor family.</text>
</comment>
<dbReference type="Pfam" id="PF13855">
    <property type="entry name" value="LRR_8"/>
    <property type="match status" value="1"/>
</dbReference>
<dbReference type="InterPro" id="IPR003591">
    <property type="entry name" value="Leu-rich_rpt_typical-subtyp"/>
</dbReference>
<feature type="domain" description="TIR" evidence="12">
    <location>
        <begin position="388"/>
        <end position="523"/>
    </location>
</feature>
<dbReference type="GO" id="GO:0038023">
    <property type="term" value="F:signaling receptor activity"/>
    <property type="evidence" value="ECO:0007669"/>
    <property type="project" value="TreeGrafter"/>
</dbReference>
<keyword evidence="4 11" id="KW-0812">Transmembrane</keyword>
<reference evidence="13" key="1">
    <citation type="submission" date="2020-08" db="EMBL/GenBank/DDBJ databases">
        <title>Multicomponent nature underlies the extraordinary mechanical properties of spider dragline silk.</title>
        <authorList>
            <person name="Kono N."/>
            <person name="Nakamura H."/>
            <person name="Mori M."/>
            <person name="Yoshida Y."/>
            <person name="Ohtoshi R."/>
            <person name="Malay A.D."/>
            <person name="Moran D.A.P."/>
            <person name="Tomita M."/>
            <person name="Numata K."/>
            <person name="Arakawa K."/>
        </authorList>
    </citation>
    <scope>NUCLEOTIDE SEQUENCE</scope>
</reference>
<dbReference type="GO" id="GO:0007165">
    <property type="term" value="P:signal transduction"/>
    <property type="evidence" value="ECO:0007669"/>
    <property type="project" value="InterPro"/>
</dbReference>
<dbReference type="AlphaFoldDB" id="A0A8X6IH72"/>
<gene>
    <name evidence="13" type="primary">Tl_3</name>
    <name evidence="13" type="ORF">TNIN_303681</name>
</gene>
<dbReference type="InterPro" id="IPR001611">
    <property type="entry name" value="Leu-rich_rpt"/>
</dbReference>
<dbReference type="GO" id="GO:0005886">
    <property type="term" value="C:plasma membrane"/>
    <property type="evidence" value="ECO:0007669"/>
    <property type="project" value="TreeGrafter"/>
</dbReference>
<evidence type="ECO:0000256" key="7">
    <source>
        <dbReference type="ARBA" id="ARBA00022989"/>
    </source>
</evidence>
<evidence type="ECO:0000256" key="8">
    <source>
        <dbReference type="ARBA" id="ARBA00023136"/>
    </source>
</evidence>
<evidence type="ECO:0000256" key="4">
    <source>
        <dbReference type="ARBA" id="ARBA00022692"/>
    </source>
</evidence>
<dbReference type="PANTHER" id="PTHR24365">
    <property type="entry name" value="TOLL-LIKE RECEPTOR"/>
    <property type="match status" value="1"/>
</dbReference>
<evidence type="ECO:0000256" key="3">
    <source>
        <dbReference type="ARBA" id="ARBA00022614"/>
    </source>
</evidence>
<dbReference type="SMART" id="SM00369">
    <property type="entry name" value="LRR_TYP"/>
    <property type="match status" value="4"/>
</dbReference>
<evidence type="ECO:0000256" key="10">
    <source>
        <dbReference type="ARBA" id="ARBA00023180"/>
    </source>
</evidence>
<evidence type="ECO:0000256" key="2">
    <source>
        <dbReference type="ARBA" id="ARBA00009634"/>
    </source>
</evidence>
<dbReference type="InterPro" id="IPR035897">
    <property type="entry name" value="Toll_tir_struct_dom_sf"/>
</dbReference>
<evidence type="ECO:0000313" key="13">
    <source>
        <dbReference type="EMBL" id="GFS44713.1"/>
    </source>
</evidence>
<dbReference type="Proteomes" id="UP000886998">
    <property type="component" value="Unassembled WGS sequence"/>
</dbReference>
<keyword evidence="3" id="KW-0433">Leucine-rich repeat</keyword>
<organism evidence="13 14">
    <name type="scientific">Trichonephila inaurata madagascariensis</name>
    <dbReference type="NCBI Taxonomy" id="2747483"/>
    <lineage>
        <taxon>Eukaryota</taxon>
        <taxon>Metazoa</taxon>
        <taxon>Ecdysozoa</taxon>
        <taxon>Arthropoda</taxon>
        <taxon>Chelicerata</taxon>
        <taxon>Arachnida</taxon>
        <taxon>Araneae</taxon>
        <taxon>Araneomorphae</taxon>
        <taxon>Entelegynae</taxon>
        <taxon>Araneoidea</taxon>
        <taxon>Nephilidae</taxon>
        <taxon>Trichonephila</taxon>
        <taxon>Trichonephila inaurata</taxon>
    </lineage>
</organism>
<evidence type="ECO:0000256" key="9">
    <source>
        <dbReference type="ARBA" id="ARBA00023170"/>
    </source>
</evidence>
<keyword evidence="7 11" id="KW-1133">Transmembrane helix</keyword>
<accession>A0A8X6IH72</accession>
<evidence type="ECO:0000256" key="11">
    <source>
        <dbReference type="SAM" id="Phobius"/>
    </source>
</evidence>
<dbReference type="PANTHER" id="PTHR24365:SF541">
    <property type="entry name" value="PROTEIN TOLL-RELATED"/>
    <property type="match status" value="1"/>
</dbReference>
<comment type="caution">
    <text evidence="13">The sequence shown here is derived from an EMBL/GenBank/DDBJ whole genome shotgun (WGS) entry which is preliminary data.</text>
</comment>
<dbReference type="SUPFAM" id="SSF52058">
    <property type="entry name" value="L domain-like"/>
    <property type="match status" value="1"/>
</dbReference>
<sequence>MNVEPGCFKRLPRLETLNLSSTNLRKLNHSVQDLTNLEELIIDNSLLTSLSEDELFGVKNLRTLSIKNNSLVTVYGTMQNLTNLTSLDVSNNNLTTLTSNSLPSINNTVKLKSLWMAENSWSCDCRLSWILDWLKVKGTDLEDEPTCQSPSHLQGTAIRLLNQTDLKFWQDNCPQVCTCNCVTNGTSTYTIIDCSNKILNKIPAEFPSNAKEIDLHDNNIISFDGFRADHLLDLQILNVENNNLSMADTDLPPSIKVLKLAGNNLSRFPMKKWNSTRFDVITLSQNSWVCDCEAWNFREWLVKNKESVSDIQEVRCRDGGKLTNRIIIELSKQDLCPTLQNSKIIIIIAVVILFIVICVCCCIFRKALVVFCYSCGCSSLKEKEKHEFAFDAFLLYAEEDEDIALSNIAEGLESRIPGINLFIPTREVFMTSSSVNTESSLADCCKVIVLLTREFLENDQCMQLLKSSMACSIENTSRRMIFVVRDKNSLMKEVDITLRAIIKNSICLQFGDILFWQKLKYYLPKRNKSEPKSEESRSCLPDQD</sequence>
<dbReference type="EMBL" id="BMAV01025788">
    <property type="protein sequence ID" value="GFS44713.1"/>
    <property type="molecule type" value="Genomic_DNA"/>
</dbReference>
<comment type="subcellular location">
    <subcellularLocation>
        <location evidence="1">Membrane</location>
        <topology evidence="1">Single-pass type I membrane protein</topology>
    </subcellularLocation>
</comment>
<proteinExistence type="inferred from homology"/>
<keyword evidence="6" id="KW-0677">Repeat</keyword>
<dbReference type="InterPro" id="IPR032675">
    <property type="entry name" value="LRR_dom_sf"/>
</dbReference>
<dbReference type="SUPFAM" id="SSF52200">
    <property type="entry name" value="Toll/Interleukin receptor TIR domain"/>
    <property type="match status" value="1"/>
</dbReference>
<keyword evidence="14" id="KW-1185">Reference proteome</keyword>
<dbReference type="Gene3D" id="3.80.10.10">
    <property type="entry name" value="Ribonuclease Inhibitor"/>
    <property type="match status" value="3"/>
</dbReference>
<protein>
    <submittedName>
        <fullName evidence="13">Protein toll</fullName>
    </submittedName>
</protein>
<dbReference type="PROSITE" id="PS50104">
    <property type="entry name" value="TIR"/>
    <property type="match status" value="1"/>
</dbReference>